<sequence>MVYEGLRPRHETFRLTPPVFHYGGGADEQDGAAFAEDAQVFYEGQGLDGLAQPHVVG</sequence>
<comment type="caution">
    <text evidence="1">The sequence shown here is derived from an EMBL/GenBank/DDBJ whole genome shotgun (WGS) entry which is preliminary data.</text>
</comment>
<dbReference type="EMBL" id="VSSQ01035847">
    <property type="protein sequence ID" value="MPM88178.1"/>
    <property type="molecule type" value="Genomic_DNA"/>
</dbReference>
<gene>
    <name evidence="1" type="ORF">SDC9_135279</name>
</gene>
<reference evidence="1" key="1">
    <citation type="submission" date="2019-08" db="EMBL/GenBank/DDBJ databases">
        <authorList>
            <person name="Kucharzyk K."/>
            <person name="Murdoch R.W."/>
            <person name="Higgins S."/>
            <person name="Loffler F."/>
        </authorList>
    </citation>
    <scope>NUCLEOTIDE SEQUENCE</scope>
</reference>
<proteinExistence type="predicted"/>
<dbReference type="AlphaFoldDB" id="A0A645DGL0"/>
<evidence type="ECO:0000313" key="1">
    <source>
        <dbReference type="EMBL" id="MPM88178.1"/>
    </source>
</evidence>
<accession>A0A645DGL0</accession>
<name>A0A645DGL0_9ZZZZ</name>
<organism evidence="1">
    <name type="scientific">bioreactor metagenome</name>
    <dbReference type="NCBI Taxonomy" id="1076179"/>
    <lineage>
        <taxon>unclassified sequences</taxon>
        <taxon>metagenomes</taxon>
        <taxon>ecological metagenomes</taxon>
    </lineage>
</organism>
<protein>
    <submittedName>
        <fullName evidence="1">Uncharacterized protein</fullName>
    </submittedName>
</protein>